<organism evidence="2 3">
    <name type="scientific">Glycomyces endophyticus</name>
    <dbReference type="NCBI Taxonomy" id="480996"/>
    <lineage>
        <taxon>Bacteria</taxon>
        <taxon>Bacillati</taxon>
        <taxon>Actinomycetota</taxon>
        <taxon>Actinomycetes</taxon>
        <taxon>Glycomycetales</taxon>
        <taxon>Glycomycetaceae</taxon>
        <taxon>Glycomyces</taxon>
    </lineage>
</organism>
<name>A0ABP4RTC6_9ACTN</name>
<dbReference type="EMBL" id="BAAAQF010000002">
    <property type="protein sequence ID" value="GAA1660390.1"/>
    <property type="molecule type" value="Genomic_DNA"/>
</dbReference>
<keyword evidence="1" id="KW-1133">Transmembrane helix</keyword>
<keyword evidence="1" id="KW-0812">Transmembrane</keyword>
<evidence type="ECO:0000256" key="1">
    <source>
        <dbReference type="SAM" id="Phobius"/>
    </source>
</evidence>
<keyword evidence="3" id="KW-1185">Reference proteome</keyword>
<feature type="transmembrane region" description="Helical" evidence="1">
    <location>
        <begin position="50"/>
        <end position="73"/>
    </location>
</feature>
<gene>
    <name evidence="2" type="ORF">GCM10009830_01810</name>
</gene>
<proteinExistence type="predicted"/>
<sequence>MCVLAAGVLSLGAPGSPKAVIAVNIVLAAASIAAITVGNRWLLHRESAGVGLIAAATAVAALQAMTIPLQVVLTGGDLSFGGNDPFETLLSVFVYLVASAAAVTAIAALTFVLLPATRAWCRT</sequence>
<comment type="caution">
    <text evidence="2">The sequence shown here is derived from an EMBL/GenBank/DDBJ whole genome shotgun (WGS) entry which is preliminary data.</text>
</comment>
<evidence type="ECO:0000313" key="2">
    <source>
        <dbReference type="EMBL" id="GAA1660390.1"/>
    </source>
</evidence>
<keyword evidence="1" id="KW-0472">Membrane</keyword>
<evidence type="ECO:0000313" key="3">
    <source>
        <dbReference type="Proteomes" id="UP001499851"/>
    </source>
</evidence>
<protein>
    <submittedName>
        <fullName evidence="2">Uncharacterized protein</fullName>
    </submittedName>
</protein>
<feature type="transmembrane region" description="Helical" evidence="1">
    <location>
        <begin position="93"/>
        <end position="114"/>
    </location>
</feature>
<accession>A0ABP4RTC6</accession>
<feature type="transmembrane region" description="Helical" evidence="1">
    <location>
        <begin position="25"/>
        <end position="43"/>
    </location>
</feature>
<dbReference type="Proteomes" id="UP001499851">
    <property type="component" value="Unassembled WGS sequence"/>
</dbReference>
<reference evidence="3" key="1">
    <citation type="journal article" date="2019" name="Int. J. Syst. Evol. Microbiol.">
        <title>The Global Catalogue of Microorganisms (GCM) 10K type strain sequencing project: providing services to taxonomists for standard genome sequencing and annotation.</title>
        <authorList>
            <consortium name="The Broad Institute Genomics Platform"/>
            <consortium name="The Broad Institute Genome Sequencing Center for Infectious Disease"/>
            <person name="Wu L."/>
            <person name="Ma J."/>
        </authorList>
    </citation>
    <scope>NUCLEOTIDE SEQUENCE [LARGE SCALE GENOMIC DNA]</scope>
    <source>
        <strain evidence="3">JCM 16001</strain>
    </source>
</reference>